<comment type="caution">
    <text evidence="11">The sequence shown here is derived from an EMBL/GenBank/DDBJ whole genome shotgun (WGS) entry which is preliminary data.</text>
</comment>
<comment type="catalytic activity">
    <reaction evidence="7">
        <text>L-threonyl-[protein] + ATP = O-phospho-L-threonyl-[protein] + ADP + H(+)</text>
        <dbReference type="Rhea" id="RHEA:46608"/>
        <dbReference type="Rhea" id="RHEA-COMP:11060"/>
        <dbReference type="Rhea" id="RHEA-COMP:11605"/>
        <dbReference type="ChEBI" id="CHEBI:15378"/>
        <dbReference type="ChEBI" id="CHEBI:30013"/>
        <dbReference type="ChEBI" id="CHEBI:30616"/>
        <dbReference type="ChEBI" id="CHEBI:61977"/>
        <dbReference type="ChEBI" id="CHEBI:456216"/>
        <dbReference type="EC" id="2.7.11.1"/>
    </reaction>
</comment>
<evidence type="ECO:0000256" key="7">
    <source>
        <dbReference type="ARBA" id="ARBA00047899"/>
    </source>
</evidence>
<keyword evidence="3" id="KW-0808">Transferase</keyword>
<evidence type="ECO:0000259" key="10">
    <source>
        <dbReference type="PROSITE" id="PS50011"/>
    </source>
</evidence>
<evidence type="ECO:0000256" key="3">
    <source>
        <dbReference type="ARBA" id="ARBA00022679"/>
    </source>
</evidence>
<evidence type="ECO:0000256" key="6">
    <source>
        <dbReference type="ARBA" id="ARBA00022840"/>
    </source>
</evidence>
<evidence type="ECO:0000313" key="12">
    <source>
        <dbReference type="Proteomes" id="UP000324800"/>
    </source>
</evidence>
<keyword evidence="9" id="KW-0175">Coiled coil</keyword>
<dbReference type="SMART" id="SM00220">
    <property type="entry name" value="S_TKc"/>
    <property type="match status" value="1"/>
</dbReference>
<organism evidence="11 12">
    <name type="scientific">Streblomastix strix</name>
    <dbReference type="NCBI Taxonomy" id="222440"/>
    <lineage>
        <taxon>Eukaryota</taxon>
        <taxon>Metamonada</taxon>
        <taxon>Preaxostyla</taxon>
        <taxon>Oxymonadida</taxon>
        <taxon>Streblomastigidae</taxon>
        <taxon>Streblomastix</taxon>
    </lineage>
</organism>
<dbReference type="Pfam" id="PF00069">
    <property type="entry name" value="Pkinase"/>
    <property type="match status" value="1"/>
</dbReference>
<dbReference type="GO" id="GO:0005524">
    <property type="term" value="F:ATP binding"/>
    <property type="evidence" value="ECO:0007669"/>
    <property type="project" value="UniProtKB-KW"/>
</dbReference>
<dbReference type="OrthoDB" id="582659at2759"/>
<dbReference type="InterPro" id="IPR008271">
    <property type="entry name" value="Ser/Thr_kinase_AS"/>
</dbReference>
<evidence type="ECO:0000256" key="8">
    <source>
        <dbReference type="ARBA" id="ARBA00048679"/>
    </source>
</evidence>
<evidence type="ECO:0000256" key="4">
    <source>
        <dbReference type="ARBA" id="ARBA00022741"/>
    </source>
</evidence>
<name>A0A5J4WLS0_9EUKA</name>
<dbReference type="PANTHER" id="PTHR43671:SF98">
    <property type="entry name" value="SERINE_THREONINE-PROTEIN KINASE NEK11"/>
    <property type="match status" value="1"/>
</dbReference>
<evidence type="ECO:0000256" key="1">
    <source>
        <dbReference type="ARBA" id="ARBA00012513"/>
    </source>
</evidence>
<keyword evidence="2" id="KW-0723">Serine/threonine-protein kinase</keyword>
<evidence type="ECO:0000256" key="9">
    <source>
        <dbReference type="SAM" id="Coils"/>
    </source>
</evidence>
<sequence>MTSKRNASAPRTLADFKIIKELSRGAFGRILVVNEKQTNIQKAIKVLAFIEDEDKQVAEEEVSMLVRAQECKYTVRYIEKFSDEMNLFIVFEYCSKGNLRVQINLMKTMSLKDKKILCYKYTFQVLSGLSFLHSLGIIHRDLKPENILIDDNGNAKIADFGLARRMERPSYFTTAGTKAYGSPESLNTGRMTIKSDVYSLGLIVSEMLTGEHPFCGRTEEETISNIKNGKMRLLPDYVQGEIKTMILSMLKASETQRPSTDELLAFDIMLLQSEQERLKEEDLKQKENELKDKQEIVEHKMKIQSLELEKERMKHEQSDMRHQIDDSKLQFDQMKREYNESKDLITHLLEAQRRTEQQVETLKNIEIVLGNVSAPPIPITPQAIIPDQSIDKLQRTSIIHIGEDSYQVIAFNPIITEGIVRFEGKFRLKDTYIYNGFFDYIGIADSSLVFKANDGPQDQEYRNKTVYYEQSGVINHCNSYTYGNSKLEAGQRVAMEVNMTSNLRTLDFFVDDQIQPNFVSSIPPSIRFMVCLRTADQSFQITRFEKLATPSSKGVRGQTAQQWGQYWKNKVELKFKRN</sequence>
<dbReference type="InterPro" id="IPR000719">
    <property type="entry name" value="Prot_kinase_dom"/>
</dbReference>
<evidence type="ECO:0000313" key="11">
    <source>
        <dbReference type="EMBL" id="KAA6395512.1"/>
    </source>
</evidence>
<dbReference type="PROSITE" id="PS00108">
    <property type="entry name" value="PROTEIN_KINASE_ST"/>
    <property type="match status" value="1"/>
</dbReference>
<dbReference type="PANTHER" id="PTHR43671">
    <property type="entry name" value="SERINE/THREONINE-PROTEIN KINASE NEK"/>
    <property type="match status" value="1"/>
</dbReference>
<dbReference type="SUPFAM" id="SSF56112">
    <property type="entry name" value="Protein kinase-like (PK-like)"/>
    <property type="match status" value="1"/>
</dbReference>
<accession>A0A5J4WLS0</accession>
<dbReference type="InterPro" id="IPR011009">
    <property type="entry name" value="Kinase-like_dom_sf"/>
</dbReference>
<dbReference type="AlphaFoldDB" id="A0A5J4WLS0"/>
<keyword evidence="5 11" id="KW-0418">Kinase</keyword>
<dbReference type="GO" id="GO:0004674">
    <property type="term" value="F:protein serine/threonine kinase activity"/>
    <property type="evidence" value="ECO:0007669"/>
    <property type="project" value="UniProtKB-KW"/>
</dbReference>
<feature type="domain" description="Protein kinase" evidence="10">
    <location>
        <begin position="16"/>
        <end position="270"/>
    </location>
</feature>
<keyword evidence="6" id="KW-0067">ATP-binding</keyword>
<dbReference type="Proteomes" id="UP000324800">
    <property type="component" value="Unassembled WGS sequence"/>
</dbReference>
<dbReference type="Gene3D" id="3.30.200.20">
    <property type="entry name" value="Phosphorylase Kinase, domain 1"/>
    <property type="match status" value="1"/>
</dbReference>
<reference evidence="11 12" key="1">
    <citation type="submission" date="2019-03" db="EMBL/GenBank/DDBJ databases">
        <title>Single cell metagenomics reveals metabolic interactions within the superorganism composed of flagellate Streblomastix strix and complex community of Bacteroidetes bacteria on its surface.</title>
        <authorList>
            <person name="Treitli S.C."/>
            <person name="Kolisko M."/>
            <person name="Husnik F."/>
            <person name="Keeling P."/>
            <person name="Hampl V."/>
        </authorList>
    </citation>
    <scope>NUCLEOTIDE SEQUENCE [LARGE SCALE GENOMIC DNA]</scope>
    <source>
        <strain evidence="11">ST1C</strain>
    </source>
</reference>
<feature type="coiled-coil region" evidence="9">
    <location>
        <begin position="273"/>
        <end position="344"/>
    </location>
</feature>
<comment type="catalytic activity">
    <reaction evidence="8">
        <text>L-seryl-[protein] + ATP = O-phospho-L-seryl-[protein] + ADP + H(+)</text>
        <dbReference type="Rhea" id="RHEA:17989"/>
        <dbReference type="Rhea" id="RHEA-COMP:9863"/>
        <dbReference type="Rhea" id="RHEA-COMP:11604"/>
        <dbReference type="ChEBI" id="CHEBI:15378"/>
        <dbReference type="ChEBI" id="CHEBI:29999"/>
        <dbReference type="ChEBI" id="CHEBI:30616"/>
        <dbReference type="ChEBI" id="CHEBI:83421"/>
        <dbReference type="ChEBI" id="CHEBI:456216"/>
        <dbReference type="EC" id="2.7.11.1"/>
    </reaction>
</comment>
<keyword evidence="4" id="KW-0547">Nucleotide-binding</keyword>
<protein>
    <recommendedName>
        <fullName evidence="1">non-specific serine/threonine protein kinase</fullName>
        <ecNumber evidence="1">2.7.11.1</ecNumber>
    </recommendedName>
</protein>
<dbReference type="EC" id="2.7.11.1" evidence="1"/>
<evidence type="ECO:0000256" key="5">
    <source>
        <dbReference type="ARBA" id="ARBA00022777"/>
    </source>
</evidence>
<dbReference type="InterPro" id="IPR050660">
    <property type="entry name" value="NEK_Ser/Thr_kinase"/>
</dbReference>
<evidence type="ECO:0000256" key="2">
    <source>
        <dbReference type="ARBA" id="ARBA00022527"/>
    </source>
</evidence>
<proteinExistence type="predicted"/>
<dbReference type="EMBL" id="SNRW01001665">
    <property type="protein sequence ID" value="KAA6395512.1"/>
    <property type="molecule type" value="Genomic_DNA"/>
</dbReference>
<dbReference type="Gene3D" id="1.10.510.10">
    <property type="entry name" value="Transferase(Phosphotransferase) domain 1"/>
    <property type="match status" value="1"/>
</dbReference>
<dbReference type="PROSITE" id="PS50011">
    <property type="entry name" value="PROTEIN_KINASE_DOM"/>
    <property type="match status" value="1"/>
</dbReference>
<gene>
    <name evidence="11" type="ORF">EZS28_008965</name>
</gene>